<keyword evidence="2" id="KW-1185">Reference proteome</keyword>
<reference evidence="1 2" key="1">
    <citation type="submission" date="2018-03" db="EMBL/GenBank/DDBJ databases">
        <title>Genomic Encyclopedia of Archaeal and Bacterial Type Strains, Phase II (KMG-II): from individual species to whole genera.</title>
        <authorList>
            <person name="Goeker M."/>
        </authorList>
    </citation>
    <scope>NUCLEOTIDE SEQUENCE [LARGE SCALE GENOMIC DNA]</scope>
    <source>
        <strain evidence="1 2">DSM 17586</strain>
    </source>
</reference>
<organism evidence="1 2">
    <name type="scientific">Marinobacterium halophilum</name>
    <dbReference type="NCBI Taxonomy" id="267374"/>
    <lineage>
        <taxon>Bacteria</taxon>
        <taxon>Pseudomonadati</taxon>
        <taxon>Pseudomonadota</taxon>
        <taxon>Gammaproteobacteria</taxon>
        <taxon>Oceanospirillales</taxon>
        <taxon>Oceanospirillaceae</taxon>
        <taxon>Marinobacterium</taxon>
    </lineage>
</organism>
<comment type="caution">
    <text evidence="1">The sequence shown here is derived from an EMBL/GenBank/DDBJ whole genome shotgun (WGS) entry which is preliminary data.</text>
</comment>
<gene>
    <name evidence="1" type="ORF">CLV44_1165</name>
</gene>
<dbReference type="AlphaFoldDB" id="A0A2P8ET35"/>
<sequence>MTKAPIREPYFTASIRLVIAFGQGRALAQYRKLDIQTVEQKNLLIFLIWIYVYLSRRVRIKLINYKF</sequence>
<protein>
    <submittedName>
        <fullName evidence="1">Uncharacterized protein</fullName>
    </submittedName>
</protein>
<evidence type="ECO:0000313" key="1">
    <source>
        <dbReference type="EMBL" id="PSL12647.1"/>
    </source>
</evidence>
<dbReference type="EMBL" id="PYGI01000016">
    <property type="protein sequence ID" value="PSL12647.1"/>
    <property type="molecule type" value="Genomic_DNA"/>
</dbReference>
<evidence type="ECO:0000313" key="2">
    <source>
        <dbReference type="Proteomes" id="UP000242133"/>
    </source>
</evidence>
<accession>A0A2P8ET35</accession>
<proteinExistence type="predicted"/>
<dbReference type="Proteomes" id="UP000242133">
    <property type="component" value="Unassembled WGS sequence"/>
</dbReference>
<name>A0A2P8ET35_9GAMM</name>